<dbReference type="PRINTS" id="PR00245">
    <property type="entry name" value="OLFACTORYR"/>
</dbReference>
<dbReference type="PRINTS" id="PR00237">
    <property type="entry name" value="GPCRRHODOPSN"/>
</dbReference>
<evidence type="ECO:0000256" key="7">
    <source>
        <dbReference type="ARBA" id="ARBA00023040"/>
    </source>
</evidence>
<dbReference type="PANTHER" id="PTHR26451">
    <property type="entry name" value="G_PROTEIN_RECEP_F1_2 DOMAIN-CONTAINING PROTEIN"/>
    <property type="match status" value="1"/>
</dbReference>
<feature type="transmembrane region" description="Helical" evidence="14">
    <location>
        <begin position="23"/>
        <end position="49"/>
    </location>
</feature>
<organism evidence="16 17">
    <name type="scientific">Monopterus albus</name>
    <name type="common">Swamp eel</name>
    <dbReference type="NCBI Taxonomy" id="43700"/>
    <lineage>
        <taxon>Eukaryota</taxon>
        <taxon>Metazoa</taxon>
        <taxon>Chordata</taxon>
        <taxon>Craniata</taxon>
        <taxon>Vertebrata</taxon>
        <taxon>Euteleostomi</taxon>
        <taxon>Actinopterygii</taxon>
        <taxon>Neopterygii</taxon>
        <taxon>Teleostei</taxon>
        <taxon>Neoteleostei</taxon>
        <taxon>Acanthomorphata</taxon>
        <taxon>Anabantaria</taxon>
        <taxon>Synbranchiformes</taxon>
        <taxon>Synbranchidae</taxon>
        <taxon>Monopterus</taxon>
    </lineage>
</organism>
<evidence type="ECO:0000256" key="13">
    <source>
        <dbReference type="RuleBase" id="RU000688"/>
    </source>
</evidence>
<dbReference type="AlphaFoldDB" id="A0A3Q3ID13"/>
<dbReference type="PROSITE" id="PS00237">
    <property type="entry name" value="G_PROTEIN_RECEP_F1_1"/>
    <property type="match status" value="1"/>
</dbReference>
<dbReference type="GO" id="GO:0004984">
    <property type="term" value="F:olfactory receptor activity"/>
    <property type="evidence" value="ECO:0007669"/>
    <property type="project" value="InterPro"/>
</dbReference>
<evidence type="ECO:0000256" key="11">
    <source>
        <dbReference type="ARBA" id="ARBA00023180"/>
    </source>
</evidence>
<keyword evidence="12 13" id="KW-0807">Transducer</keyword>
<evidence type="ECO:0000256" key="3">
    <source>
        <dbReference type="ARBA" id="ARBA00022606"/>
    </source>
</evidence>
<keyword evidence="4 13" id="KW-0812">Transmembrane</keyword>
<dbReference type="PROSITE" id="PS50262">
    <property type="entry name" value="G_PROTEIN_RECEP_F1_2"/>
    <property type="match status" value="1"/>
</dbReference>
<dbReference type="SUPFAM" id="SSF81321">
    <property type="entry name" value="Family A G protein-coupled receptor-like"/>
    <property type="match status" value="1"/>
</dbReference>
<dbReference type="Ensembl" id="ENSMALT00000000685.1">
    <property type="protein sequence ID" value="ENSMALP00000000649.1"/>
    <property type="gene ID" value="ENSMALG00000000502.1"/>
</dbReference>
<evidence type="ECO:0000256" key="9">
    <source>
        <dbReference type="ARBA" id="ARBA00023157"/>
    </source>
</evidence>
<keyword evidence="9" id="KW-1015">Disulfide bond</keyword>
<evidence type="ECO:0000256" key="8">
    <source>
        <dbReference type="ARBA" id="ARBA00023136"/>
    </source>
</evidence>
<protein>
    <recommendedName>
        <fullName evidence="14">Olfactory receptor</fullName>
    </recommendedName>
</protein>
<evidence type="ECO:0000256" key="12">
    <source>
        <dbReference type="ARBA" id="ARBA00023224"/>
    </source>
</evidence>
<dbReference type="GO" id="GO:0005886">
    <property type="term" value="C:plasma membrane"/>
    <property type="evidence" value="ECO:0007669"/>
    <property type="project" value="UniProtKB-SubCell"/>
</dbReference>
<feature type="transmembrane region" description="Helical" evidence="14">
    <location>
        <begin position="139"/>
        <end position="162"/>
    </location>
</feature>
<dbReference type="GO" id="GO:0005549">
    <property type="term" value="F:odorant binding"/>
    <property type="evidence" value="ECO:0007669"/>
    <property type="project" value="TreeGrafter"/>
</dbReference>
<keyword evidence="6 14" id="KW-1133">Transmembrane helix</keyword>
<proteinExistence type="inferred from homology"/>
<dbReference type="PANTHER" id="PTHR26451:SF847">
    <property type="entry name" value="ODORANT RECEPTOR-RELATED"/>
    <property type="match status" value="1"/>
</dbReference>
<keyword evidence="8 14" id="KW-0472">Membrane</keyword>
<evidence type="ECO:0000313" key="16">
    <source>
        <dbReference type="Ensembl" id="ENSMALP00000000649.1"/>
    </source>
</evidence>
<keyword evidence="10 13" id="KW-0675">Receptor</keyword>
<feature type="domain" description="G-protein coupled receptors family 1 profile" evidence="15">
    <location>
        <begin position="39"/>
        <end position="290"/>
    </location>
</feature>
<dbReference type="InterPro" id="IPR017452">
    <property type="entry name" value="GPCR_Rhodpsn_7TM"/>
</dbReference>
<keyword evidence="7 13" id="KW-0297">G-protein coupled receptor</keyword>
<dbReference type="GO" id="GO:0004930">
    <property type="term" value="F:G protein-coupled receptor activity"/>
    <property type="evidence" value="ECO:0007669"/>
    <property type="project" value="UniProtKB-KW"/>
</dbReference>
<evidence type="ECO:0000259" key="15">
    <source>
        <dbReference type="PROSITE" id="PS50262"/>
    </source>
</evidence>
<keyword evidence="11" id="KW-0325">Glycoprotein</keyword>
<keyword evidence="2 14" id="KW-1003">Cell membrane</keyword>
<comment type="subcellular location">
    <subcellularLocation>
        <location evidence="1 14">Cell membrane</location>
        <topology evidence="1 14">Multi-pass membrane protein</topology>
    </subcellularLocation>
</comment>
<feature type="transmembrane region" description="Helical" evidence="14">
    <location>
        <begin position="272"/>
        <end position="292"/>
    </location>
</feature>
<evidence type="ECO:0000256" key="1">
    <source>
        <dbReference type="ARBA" id="ARBA00004651"/>
    </source>
</evidence>
<keyword evidence="17" id="KW-1185">Reference proteome</keyword>
<dbReference type="InterPro" id="IPR000725">
    <property type="entry name" value="Olfact_rcpt"/>
</dbReference>
<evidence type="ECO:0000256" key="14">
    <source>
        <dbReference type="RuleBase" id="RU363047"/>
    </source>
</evidence>
<sequence>MDNDLNETYITLDGYVEIDQYRYLYFMIMFTAYILILCINSTIVSLIVIHKTLHEPMYIFIAALLLNSVLLSTSLYPKLLTDVLSKKQIISYSACLFQWFAYYCVAFTENLLLAAMAYDRYVSICKPLRYPTIMRKSKICIFLVLAWLLPACVFALSVGLSVDAKLCKFTFKGIICGSAVIKLHCVMSRLVYFYGFFIIFSLDILPVLFILFTYTRILILSCQSCREVRRKAAQTCLPHLLVLMNLTNFSWSMGFEVIVARLDIDFTKIVRLIMTLQVILYSPLFNPIIYGLKMKEIYKHVKRLFKLPPFLKPKTPSCPHFGVNKL</sequence>
<dbReference type="InterPro" id="IPR000276">
    <property type="entry name" value="GPCR_Rhodpsn"/>
</dbReference>
<reference evidence="16" key="2">
    <citation type="submission" date="2025-09" db="UniProtKB">
        <authorList>
            <consortium name="Ensembl"/>
        </authorList>
    </citation>
    <scope>IDENTIFICATION</scope>
</reference>
<keyword evidence="5 14" id="KW-0552">Olfaction</keyword>
<dbReference type="FunFam" id="1.20.1070.10:FF:000024">
    <property type="entry name" value="Olfactory receptor"/>
    <property type="match status" value="1"/>
</dbReference>
<feature type="transmembrane region" description="Helical" evidence="14">
    <location>
        <begin position="96"/>
        <end position="118"/>
    </location>
</feature>
<name>A0A3Q3ID13_MONAL</name>
<evidence type="ECO:0000313" key="17">
    <source>
        <dbReference type="Proteomes" id="UP000261600"/>
    </source>
</evidence>
<evidence type="ECO:0000256" key="6">
    <source>
        <dbReference type="ARBA" id="ARBA00022989"/>
    </source>
</evidence>
<evidence type="ECO:0000256" key="4">
    <source>
        <dbReference type="ARBA" id="ARBA00022692"/>
    </source>
</evidence>
<keyword evidence="3 14" id="KW-0716">Sensory transduction</keyword>
<evidence type="ECO:0000256" key="2">
    <source>
        <dbReference type="ARBA" id="ARBA00022475"/>
    </source>
</evidence>
<feature type="transmembrane region" description="Helical" evidence="14">
    <location>
        <begin position="56"/>
        <end position="76"/>
    </location>
</feature>
<evidence type="ECO:0000256" key="10">
    <source>
        <dbReference type="ARBA" id="ARBA00023170"/>
    </source>
</evidence>
<dbReference type="Gene3D" id="1.20.1070.10">
    <property type="entry name" value="Rhodopsin 7-helix transmembrane proteins"/>
    <property type="match status" value="1"/>
</dbReference>
<dbReference type="Proteomes" id="UP000261600">
    <property type="component" value="Unplaced"/>
</dbReference>
<dbReference type="Pfam" id="PF13853">
    <property type="entry name" value="7tm_4"/>
    <property type="match status" value="1"/>
</dbReference>
<feature type="transmembrane region" description="Helical" evidence="14">
    <location>
        <begin position="240"/>
        <end position="260"/>
    </location>
</feature>
<accession>A0A3Q3ID13</accession>
<reference evidence="16" key="1">
    <citation type="submission" date="2025-08" db="UniProtKB">
        <authorList>
            <consortium name="Ensembl"/>
        </authorList>
    </citation>
    <scope>IDENTIFICATION</scope>
</reference>
<dbReference type="InterPro" id="IPR052921">
    <property type="entry name" value="GPCR1_Superfamily_Member"/>
</dbReference>
<feature type="transmembrane region" description="Helical" evidence="14">
    <location>
        <begin position="192"/>
        <end position="219"/>
    </location>
</feature>
<evidence type="ECO:0000256" key="5">
    <source>
        <dbReference type="ARBA" id="ARBA00022725"/>
    </source>
</evidence>
<comment type="similarity">
    <text evidence="13">Belongs to the G-protein coupled receptor 1 family.</text>
</comment>